<dbReference type="Proteomes" id="UP001385848">
    <property type="component" value="Unassembled WGS sequence"/>
</dbReference>
<dbReference type="AlphaFoldDB" id="A0A5N1IGU0"/>
<dbReference type="RefSeq" id="WP_006588309.1">
    <property type="nucleotide sequence ID" value="NZ_CATOUV010000001.1"/>
</dbReference>
<feature type="transmembrane region" description="Helical" evidence="10">
    <location>
        <begin position="250"/>
        <end position="268"/>
    </location>
</feature>
<evidence type="ECO:0000256" key="3">
    <source>
        <dbReference type="ARBA" id="ARBA00022475"/>
    </source>
</evidence>
<feature type="domain" description="PTS EIIC type-3" evidence="11">
    <location>
        <begin position="10"/>
        <end position="432"/>
    </location>
</feature>
<comment type="subcellular location">
    <subcellularLocation>
        <location evidence="1">Cell membrane</location>
        <topology evidence="1">Multi-pass membrane protein</topology>
    </subcellularLocation>
</comment>
<evidence type="ECO:0000256" key="6">
    <source>
        <dbReference type="ARBA" id="ARBA00022692"/>
    </source>
</evidence>
<organism evidence="12 14">
    <name type="scientific">Lactobacillus jensenii</name>
    <dbReference type="NCBI Taxonomy" id="109790"/>
    <lineage>
        <taxon>Bacteria</taxon>
        <taxon>Bacillati</taxon>
        <taxon>Bacillota</taxon>
        <taxon>Bacilli</taxon>
        <taxon>Lactobacillales</taxon>
        <taxon>Lactobacillaceae</taxon>
        <taxon>Lactobacillus</taxon>
    </lineage>
</organism>
<dbReference type="InterPro" id="IPR051088">
    <property type="entry name" value="PTS_Sugar-EIIC/EIIB"/>
</dbReference>
<proteinExistence type="predicted"/>
<dbReference type="GO" id="GO:1901264">
    <property type="term" value="P:carbohydrate derivative transport"/>
    <property type="evidence" value="ECO:0007669"/>
    <property type="project" value="TreeGrafter"/>
</dbReference>
<dbReference type="NCBIfam" id="NF007157">
    <property type="entry name" value="PRK09592.1"/>
    <property type="match status" value="1"/>
</dbReference>
<keyword evidence="3 9" id="KW-1003">Cell membrane</keyword>
<evidence type="ECO:0000256" key="8">
    <source>
        <dbReference type="ARBA" id="ARBA00023136"/>
    </source>
</evidence>
<dbReference type="PROSITE" id="PS51105">
    <property type="entry name" value="PTS_EIIC_TYPE_3"/>
    <property type="match status" value="1"/>
</dbReference>
<feature type="transmembrane region" description="Helical" evidence="10">
    <location>
        <begin position="304"/>
        <end position="325"/>
    </location>
</feature>
<dbReference type="InterPro" id="IPR004796">
    <property type="entry name" value="PTS_IIC_cello"/>
</dbReference>
<evidence type="ECO:0000313" key="12">
    <source>
        <dbReference type="EMBL" id="KAA9323151.1"/>
    </source>
</evidence>
<dbReference type="NCBIfam" id="TIGR00410">
    <property type="entry name" value="lacE"/>
    <property type="match status" value="1"/>
</dbReference>
<accession>A0A5N1IGU0</accession>
<evidence type="ECO:0000313" key="13">
    <source>
        <dbReference type="EMBL" id="MEL0564922.1"/>
    </source>
</evidence>
<evidence type="ECO:0000256" key="2">
    <source>
        <dbReference type="ARBA" id="ARBA00022448"/>
    </source>
</evidence>
<dbReference type="PIRSF" id="PIRSF006351">
    <property type="entry name" value="PTS_EIIC-Cellobiose"/>
    <property type="match status" value="1"/>
</dbReference>
<keyword evidence="2 9" id="KW-0813">Transport</keyword>
<keyword evidence="8 9" id="KW-0472">Membrane</keyword>
<evidence type="ECO:0000256" key="1">
    <source>
        <dbReference type="ARBA" id="ARBA00004651"/>
    </source>
</evidence>
<feature type="transmembrane region" description="Helical" evidence="10">
    <location>
        <begin position="77"/>
        <end position="96"/>
    </location>
</feature>
<evidence type="ECO:0000256" key="10">
    <source>
        <dbReference type="SAM" id="Phobius"/>
    </source>
</evidence>
<dbReference type="KEGG" id="lje:BUE77_00685"/>
<evidence type="ECO:0000313" key="14">
    <source>
        <dbReference type="Proteomes" id="UP000327236"/>
    </source>
</evidence>
<feature type="transmembrane region" description="Helical" evidence="10">
    <location>
        <begin position="30"/>
        <end position="57"/>
    </location>
</feature>
<sequence>MENNKIIKFMNEHLLGPMGKMANFRFVRAIMAAGLASIPFTIVGSMMLVLNVIPMAFPQLQGIWNASFVHFTPLYMTINYASMGALALYFNIVLGYEYTKIIATEEKINMTPMSGALLSMFAFFMTLPELVVKSGTVEVVSKAIKDGTGTVSGFSVSSSGLDRLGTSGIFVGIIMAVLAVKLYQLAVKHNWVIKMPPQVPTGVANAFTALIPAFLVGLVVIIIEGALIFAGTDIFNVIALPFSFVTNLTNTWLGILVIIFLVHFLWVMGIHGANIIGAFYTPIALANFAANYKGAHYVFAGEFMNMFVIIGGSGATLGIVIWMAFRARSAQLKVLSRTAIVPAFFNINEPIVFGCPIVYNPILMFPFILAPMVTATTSYWAIKLGIVGKVIAQMPWPSPLGIGAFIGTGGDWKAAVLAIINVFLAFLVWYPFMKMYDNKLLAQEKVNQASEQK</sequence>
<name>A0A5N1IGU0_LACJE</name>
<feature type="transmembrane region" description="Helical" evidence="10">
    <location>
        <begin position="108"/>
        <end position="127"/>
    </location>
</feature>
<feature type="transmembrane region" description="Helical" evidence="10">
    <location>
        <begin position="164"/>
        <end position="183"/>
    </location>
</feature>
<dbReference type="InterPro" id="IPR004501">
    <property type="entry name" value="PTS_EIIC_3"/>
</dbReference>
<evidence type="ECO:0000256" key="7">
    <source>
        <dbReference type="ARBA" id="ARBA00022989"/>
    </source>
</evidence>
<dbReference type="EMBL" id="VYWW01000011">
    <property type="protein sequence ID" value="KAA9323151.1"/>
    <property type="molecule type" value="Genomic_DNA"/>
</dbReference>
<evidence type="ECO:0000313" key="15">
    <source>
        <dbReference type="Proteomes" id="UP001385848"/>
    </source>
</evidence>
<keyword evidence="5" id="KW-0598">Phosphotransferase system</keyword>
<dbReference type="GO" id="GO:0005886">
    <property type="term" value="C:plasma membrane"/>
    <property type="evidence" value="ECO:0007669"/>
    <property type="project" value="UniProtKB-SubCell"/>
</dbReference>
<dbReference type="OrthoDB" id="1550290at2"/>
<feature type="transmembrane region" description="Helical" evidence="10">
    <location>
        <begin position="412"/>
        <end position="432"/>
    </location>
</feature>
<keyword evidence="15" id="KW-1185">Reference proteome</keyword>
<dbReference type="InterPro" id="IPR003352">
    <property type="entry name" value="PTS_EIIC"/>
</dbReference>
<dbReference type="PANTHER" id="PTHR33989:SF8">
    <property type="entry name" value="PERMEASE IIC COMPONENT"/>
    <property type="match status" value="1"/>
</dbReference>
<dbReference type="Proteomes" id="UP000327236">
    <property type="component" value="Unassembled WGS sequence"/>
</dbReference>
<gene>
    <name evidence="12" type="primary">celB</name>
    <name evidence="13" type="ORF">AAC431_03155</name>
    <name evidence="12" type="ORF">F6H94_03580</name>
</gene>
<protein>
    <recommendedName>
        <fullName evidence="9">Permease IIC component</fullName>
    </recommendedName>
</protein>
<reference evidence="12 14" key="1">
    <citation type="submission" date="2019-09" db="EMBL/GenBank/DDBJ databases">
        <title>Draft genome sequence assemblies of isolates from the urinary tract.</title>
        <authorList>
            <person name="Mores C.R."/>
            <person name="Putonti C."/>
            <person name="Wolfe A.J."/>
        </authorList>
    </citation>
    <scope>NUCLEOTIDE SEQUENCE [LARGE SCALE GENOMIC DNA]</scope>
    <source>
        <strain evidence="12 14">UMB246</strain>
    </source>
</reference>
<evidence type="ECO:0000256" key="4">
    <source>
        <dbReference type="ARBA" id="ARBA00022597"/>
    </source>
</evidence>
<dbReference type="GO" id="GO:0008982">
    <property type="term" value="F:protein-N(PI)-phosphohistidine-sugar phosphotransferase activity"/>
    <property type="evidence" value="ECO:0007669"/>
    <property type="project" value="UniProtKB-UniRule"/>
</dbReference>
<feature type="transmembrane region" description="Helical" evidence="10">
    <location>
        <begin position="275"/>
        <end position="292"/>
    </location>
</feature>
<dbReference type="PANTHER" id="PTHR33989">
    <property type="match status" value="1"/>
</dbReference>
<comment type="caution">
    <text evidence="12">The sequence shown here is derived from an EMBL/GenBank/DDBJ whole genome shotgun (WGS) entry which is preliminary data.</text>
</comment>
<keyword evidence="4 9" id="KW-0762">Sugar transport</keyword>
<keyword evidence="7 10" id="KW-1133">Transmembrane helix</keyword>
<comment type="function">
    <text evidence="9">The phosphoenolpyruvate-dependent sugar phosphotransferase system (PTS), a major carbohydrate active -transport system, catalyzes the phosphorylation of incoming sugar substrates concomitant with their translocation across the cell membrane.</text>
</comment>
<evidence type="ECO:0000259" key="11">
    <source>
        <dbReference type="PROSITE" id="PS51105"/>
    </source>
</evidence>
<evidence type="ECO:0000256" key="5">
    <source>
        <dbReference type="ARBA" id="ARBA00022683"/>
    </source>
</evidence>
<feature type="transmembrane region" description="Helical" evidence="10">
    <location>
        <begin position="204"/>
        <end position="230"/>
    </location>
</feature>
<dbReference type="EMBL" id="JBBVUL010000004">
    <property type="protein sequence ID" value="MEL0564922.1"/>
    <property type="molecule type" value="Genomic_DNA"/>
</dbReference>
<dbReference type="Pfam" id="PF02378">
    <property type="entry name" value="PTS_EIIC"/>
    <property type="match status" value="1"/>
</dbReference>
<dbReference type="GeneID" id="31742213"/>
<reference evidence="13 15" key="2">
    <citation type="submission" date="2024-04" db="EMBL/GenBank/DDBJ databases">
        <title>Three lactobacilli isolated from voided urine samples from females with type 2 diabetes.</title>
        <authorList>
            <person name="Kula A."/>
            <person name="Stegman N."/>
            <person name="Putonti C."/>
        </authorList>
    </citation>
    <scope>NUCLEOTIDE SEQUENCE [LARGE SCALE GENOMIC DNA]</scope>
    <source>
        <strain evidence="13 15">1855</strain>
    </source>
</reference>
<dbReference type="GO" id="GO:0009401">
    <property type="term" value="P:phosphoenolpyruvate-dependent sugar phosphotransferase system"/>
    <property type="evidence" value="ECO:0007669"/>
    <property type="project" value="UniProtKB-KW"/>
</dbReference>
<keyword evidence="6 10" id="KW-0812">Transmembrane</keyword>
<evidence type="ECO:0000256" key="9">
    <source>
        <dbReference type="PIRNR" id="PIRNR006351"/>
    </source>
</evidence>